<proteinExistence type="predicted"/>
<feature type="transmembrane region" description="Helical" evidence="1">
    <location>
        <begin position="29"/>
        <end position="49"/>
    </location>
</feature>
<dbReference type="Proteomes" id="UP000075320">
    <property type="component" value="Unassembled WGS sequence"/>
</dbReference>
<reference evidence="2 3" key="1">
    <citation type="submission" date="2016-03" db="EMBL/GenBank/DDBJ databases">
        <authorList>
            <person name="Ploux O."/>
        </authorList>
    </citation>
    <scope>NUCLEOTIDE SEQUENCE [LARGE SCALE GENOMIC DNA]</scope>
    <source>
        <strain evidence="2 3">R0</strain>
    </source>
</reference>
<protein>
    <submittedName>
        <fullName evidence="2">Uncharacterized protein</fullName>
    </submittedName>
</protein>
<dbReference type="AlphaFoldDB" id="A0A150WLZ3"/>
<evidence type="ECO:0000256" key="1">
    <source>
        <dbReference type="SAM" id="Phobius"/>
    </source>
</evidence>
<sequence length="152" mass="17043">MESHSDHSFDGTALATSGAKTNRQNVGRFMIRFYCFVMLSIFSVSGAGARTCSDDRNQSGSCFIQYNGVERGRCEVCREGKSCFMALDGRERELCEAYAGGKSCFMATNNSVDRGWCEHLKEGKSCFMALNGEERERCERGHTPRSHAYWVD</sequence>
<keyword evidence="3" id="KW-1185">Reference proteome</keyword>
<keyword evidence="1" id="KW-0812">Transmembrane</keyword>
<evidence type="ECO:0000313" key="3">
    <source>
        <dbReference type="Proteomes" id="UP000075320"/>
    </source>
</evidence>
<keyword evidence="1" id="KW-0472">Membrane</keyword>
<keyword evidence="1" id="KW-1133">Transmembrane helix</keyword>
<evidence type="ECO:0000313" key="2">
    <source>
        <dbReference type="EMBL" id="KYG64954.1"/>
    </source>
</evidence>
<dbReference type="EMBL" id="LUKE01000002">
    <property type="protein sequence ID" value="KYG64954.1"/>
    <property type="molecule type" value="Genomic_DNA"/>
</dbReference>
<name>A0A150WLZ3_BDEBC</name>
<accession>A0A150WLZ3</accession>
<gene>
    <name evidence="2" type="ORF">AZI86_12220</name>
</gene>
<comment type="caution">
    <text evidence="2">The sequence shown here is derived from an EMBL/GenBank/DDBJ whole genome shotgun (WGS) entry which is preliminary data.</text>
</comment>
<organism evidence="2 3">
    <name type="scientific">Bdellovibrio bacteriovorus</name>
    <dbReference type="NCBI Taxonomy" id="959"/>
    <lineage>
        <taxon>Bacteria</taxon>
        <taxon>Pseudomonadati</taxon>
        <taxon>Bdellovibrionota</taxon>
        <taxon>Bdellovibrionia</taxon>
        <taxon>Bdellovibrionales</taxon>
        <taxon>Pseudobdellovibrionaceae</taxon>
        <taxon>Bdellovibrio</taxon>
    </lineage>
</organism>